<dbReference type="PANTHER" id="PTHR35730:SF2">
    <property type="entry name" value="KINETOCHORE PROTEIN SPC24 HOMOLOG-RELATED"/>
    <property type="match status" value="1"/>
</dbReference>
<proteinExistence type="predicted"/>
<dbReference type="Proteomes" id="UP001229421">
    <property type="component" value="Unassembled WGS sequence"/>
</dbReference>
<organism evidence="1 2">
    <name type="scientific">Tagetes erecta</name>
    <name type="common">African marigold</name>
    <dbReference type="NCBI Taxonomy" id="13708"/>
    <lineage>
        <taxon>Eukaryota</taxon>
        <taxon>Viridiplantae</taxon>
        <taxon>Streptophyta</taxon>
        <taxon>Embryophyta</taxon>
        <taxon>Tracheophyta</taxon>
        <taxon>Spermatophyta</taxon>
        <taxon>Magnoliopsida</taxon>
        <taxon>eudicotyledons</taxon>
        <taxon>Gunneridae</taxon>
        <taxon>Pentapetalae</taxon>
        <taxon>asterids</taxon>
        <taxon>campanulids</taxon>
        <taxon>Asterales</taxon>
        <taxon>Asteraceae</taxon>
        <taxon>Asteroideae</taxon>
        <taxon>Heliantheae alliance</taxon>
        <taxon>Tageteae</taxon>
        <taxon>Tagetes</taxon>
    </lineage>
</organism>
<evidence type="ECO:0000313" key="2">
    <source>
        <dbReference type="Proteomes" id="UP001229421"/>
    </source>
</evidence>
<evidence type="ECO:0000313" key="1">
    <source>
        <dbReference type="EMBL" id="KAK1426940.1"/>
    </source>
</evidence>
<dbReference type="GO" id="GO:0051983">
    <property type="term" value="P:regulation of chromosome segregation"/>
    <property type="evidence" value="ECO:0007669"/>
    <property type="project" value="InterPro"/>
</dbReference>
<dbReference type="InterPro" id="IPR044951">
    <property type="entry name" value="SPC24-like"/>
</dbReference>
<gene>
    <name evidence="1" type="ORF">QVD17_15621</name>
</gene>
<sequence length="108" mass="12501">MAFDISRKNDVEKLISYSDDLVHLLNDQKDIIYLNQCLQQSDALRSRCRSDHAQLHTSLQDYHKKIDACKQKTEAAKAEGASDAEIHLLQKELDEEVQTEAFLREDLR</sequence>
<dbReference type="PANTHER" id="PTHR35730">
    <property type="entry name" value="KINETOCHORE PROTEIN SPC24 HOMOLOG-RELATED"/>
    <property type="match status" value="1"/>
</dbReference>
<name>A0AAD8KWA2_TARER</name>
<dbReference type="AlphaFoldDB" id="A0AAD8KWA2"/>
<accession>A0AAD8KWA2</accession>
<keyword evidence="2" id="KW-1185">Reference proteome</keyword>
<comment type="caution">
    <text evidence="1">The sequence shown here is derived from an EMBL/GenBank/DDBJ whole genome shotgun (WGS) entry which is preliminary data.</text>
</comment>
<dbReference type="EMBL" id="JAUHHV010000004">
    <property type="protein sequence ID" value="KAK1426940.1"/>
    <property type="molecule type" value="Genomic_DNA"/>
</dbReference>
<reference evidence="1" key="1">
    <citation type="journal article" date="2023" name="bioRxiv">
        <title>Improved chromosome-level genome assembly for marigold (Tagetes erecta).</title>
        <authorList>
            <person name="Jiang F."/>
            <person name="Yuan L."/>
            <person name="Wang S."/>
            <person name="Wang H."/>
            <person name="Xu D."/>
            <person name="Wang A."/>
            <person name="Fan W."/>
        </authorList>
    </citation>
    <scope>NUCLEOTIDE SEQUENCE</scope>
    <source>
        <strain evidence="1">WSJ</strain>
        <tissue evidence="1">Leaf</tissue>
    </source>
</reference>
<protein>
    <submittedName>
        <fullName evidence="1">Uncharacterized protein</fullName>
    </submittedName>
</protein>